<keyword evidence="2" id="KW-0732">Signal</keyword>
<accession>A0A2P9D8L8</accession>
<dbReference type="InterPro" id="IPR006373">
    <property type="entry name" value="VSA_Rifin"/>
</dbReference>
<keyword evidence="1" id="KW-1133">Transmembrane helix</keyword>
<dbReference type="AlphaFoldDB" id="A0A2P9D8L8"/>
<evidence type="ECO:0000313" key="4">
    <source>
        <dbReference type="Proteomes" id="UP000240500"/>
    </source>
</evidence>
<keyword evidence="1" id="KW-0812">Transmembrane</keyword>
<gene>
    <name evidence="3" type="ORF">PRG01_0600200</name>
</gene>
<proteinExistence type="predicted"/>
<feature type="signal peptide" evidence="2">
    <location>
        <begin position="1"/>
        <end position="24"/>
    </location>
</feature>
<dbReference type="EMBL" id="LT969569">
    <property type="protein sequence ID" value="SOV77352.1"/>
    <property type="molecule type" value="Genomic_DNA"/>
</dbReference>
<evidence type="ECO:0000313" key="3">
    <source>
        <dbReference type="EMBL" id="SOV77352.1"/>
    </source>
</evidence>
<dbReference type="InterPro" id="IPR011992">
    <property type="entry name" value="EF-hand-dom_pair"/>
</dbReference>
<dbReference type="VEuPathDB" id="PlasmoDB:PRCDC_0010000"/>
<sequence length="367" mass="41240">MKVYYINILLFALTLNILVNIKMNHNITTLHTPSNRSLCECELYAPVNYDNDPEIKKIMQQFDDRTSQRLREYDDRMKEKRMQCKEQCDKEIQKIILKDKLEKQMAQQLTTLETKIDTDDIPTCICEKSIADKVEKRCLQCGSMLGGTLPELGLMGGTALYTLNAWKVAALEAAIDFATKAGIKAGIKAGAAEGVYKVFYELQELGVHTLFPDSFESIFSKTPYNNASKIINIIIQQHEAKCTSLENGITAGCSRFQLKVGIRTLGSDTTIGAKEPITEKVTELVEKATQAAAEVTETTTNNVTAQITTEKTNVINTIFMSNQTAIIASVAAIVVIISIMVIIYLILRYRRKKKMKKKLQYIKLLEE</sequence>
<dbReference type="NCBIfam" id="TIGR01477">
    <property type="entry name" value="RIFIN"/>
    <property type="match status" value="1"/>
</dbReference>
<protein>
    <submittedName>
        <fullName evidence="3">Rifin PIR protein, putative</fullName>
    </submittedName>
</protein>
<keyword evidence="1" id="KW-0472">Membrane</keyword>
<organism evidence="3 4">
    <name type="scientific">Plasmodium reichenowi</name>
    <dbReference type="NCBI Taxonomy" id="5854"/>
    <lineage>
        <taxon>Eukaryota</taxon>
        <taxon>Sar</taxon>
        <taxon>Alveolata</taxon>
        <taxon>Apicomplexa</taxon>
        <taxon>Aconoidasida</taxon>
        <taxon>Haemosporida</taxon>
        <taxon>Plasmodiidae</taxon>
        <taxon>Plasmodium</taxon>
        <taxon>Plasmodium (Laverania)</taxon>
    </lineage>
</organism>
<dbReference type="SUPFAM" id="SSF47473">
    <property type="entry name" value="EF-hand"/>
    <property type="match status" value="1"/>
</dbReference>
<dbReference type="OrthoDB" id="379020at2759"/>
<feature type="chain" id="PRO_5015159893" evidence="2">
    <location>
        <begin position="25"/>
        <end position="367"/>
    </location>
</feature>
<feature type="transmembrane region" description="Helical" evidence="1">
    <location>
        <begin position="325"/>
        <end position="347"/>
    </location>
</feature>
<evidence type="ECO:0000256" key="2">
    <source>
        <dbReference type="SAM" id="SignalP"/>
    </source>
</evidence>
<dbReference type="VEuPathDB" id="PlasmoDB:PRG01_0600200"/>
<name>A0A2P9D8L8_PLARE</name>
<dbReference type="Pfam" id="PF02009">
    <property type="entry name" value="RIFIN"/>
    <property type="match status" value="1"/>
</dbReference>
<evidence type="ECO:0000256" key="1">
    <source>
        <dbReference type="SAM" id="Phobius"/>
    </source>
</evidence>
<dbReference type="Proteomes" id="UP000240500">
    <property type="component" value="Chromosome 6"/>
</dbReference>
<reference evidence="3 4" key="1">
    <citation type="submission" date="2016-09" db="EMBL/GenBank/DDBJ databases">
        <authorList>
            <consortium name="Pathogen Informatics"/>
        </authorList>
    </citation>
    <scope>NUCLEOTIDE SEQUENCE [LARGE SCALE GENOMIC DNA]</scope>
</reference>